<feature type="chain" id="PRO_5046785842" evidence="1">
    <location>
        <begin position="24"/>
        <end position="145"/>
    </location>
</feature>
<evidence type="ECO:0000313" key="3">
    <source>
        <dbReference type="EMBL" id="MDT0630973.1"/>
    </source>
</evidence>
<evidence type="ECO:0000256" key="1">
    <source>
        <dbReference type="SAM" id="SignalP"/>
    </source>
</evidence>
<accession>A0ABU3BNW0</accession>
<organism evidence="3 4">
    <name type="scientific">Rubrivirga litoralis</name>
    <dbReference type="NCBI Taxonomy" id="3075598"/>
    <lineage>
        <taxon>Bacteria</taxon>
        <taxon>Pseudomonadati</taxon>
        <taxon>Rhodothermota</taxon>
        <taxon>Rhodothermia</taxon>
        <taxon>Rhodothermales</taxon>
        <taxon>Rubricoccaceae</taxon>
        <taxon>Rubrivirga</taxon>
    </lineage>
</organism>
<dbReference type="Proteomes" id="UP001267426">
    <property type="component" value="Unassembled WGS sequence"/>
</dbReference>
<keyword evidence="4" id="KW-1185">Reference proteome</keyword>
<dbReference type="Gene3D" id="2.40.128.520">
    <property type="match status" value="1"/>
</dbReference>
<gene>
    <name evidence="3" type="ORF">RM540_04355</name>
</gene>
<evidence type="ECO:0000259" key="2">
    <source>
        <dbReference type="Pfam" id="PF09917"/>
    </source>
</evidence>
<dbReference type="PANTHER" id="PTHR36919:SF3">
    <property type="entry name" value="BLL5882 PROTEIN"/>
    <property type="match status" value="1"/>
</dbReference>
<dbReference type="Pfam" id="PF09917">
    <property type="entry name" value="DUF2147"/>
    <property type="match status" value="1"/>
</dbReference>
<evidence type="ECO:0000313" key="4">
    <source>
        <dbReference type="Proteomes" id="UP001267426"/>
    </source>
</evidence>
<name>A0ABU3BNW0_9BACT</name>
<dbReference type="PANTHER" id="PTHR36919">
    <property type="entry name" value="BLR1215 PROTEIN"/>
    <property type="match status" value="1"/>
</dbReference>
<feature type="domain" description="DUF2147" evidence="2">
    <location>
        <begin position="29"/>
        <end position="143"/>
    </location>
</feature>
<dbReference type="RefSeq" id="WP_311662311.1">
    <property type="nucleotide sequence ID" value="NZ_JAVRHT010000006.1"/>
</dbReference>
<keyword evidence="1" id="KW-0732">Signal</keyword>
<proteinExistence type="predicted"/>
<comment type="caution">
    <text evidence="3">The sequence shown here is derived from an EMBL/GenBank/DDBJ whole genome shotgun (WGS) entry which is preliminary data.</text>
</comment>
<sequence>MTRLSLRALGALALFAFALPALAQTTPVGTWRTINDDTGEPQSLVRIYERDGELYGEIAGLLPEGRVCEDCDEEYRGSDMKGVEILRDFERDGDTWKGGRITDPQSGKTYKAKMEVERDGRLKVWGFVGFDSPLTRRTQYWERVQ</sequence>
<dbReference type="EMBL" id="JAVRHT010000006">
    <property type="protein sequence ID" value="MDT0630973.1"/>
    <property type="molecule type" value="Genomic_DNA"/>
</dbReference>
<feature type="signal peptide" evidence="1">
    <location>
        <begin position="1"/>
        <end position="23"/>
    </location>
</feature>
<protein>
    <submittedName>
        <fullName evidence="3">DUF2147 domain-containing protein</fullName>
    </submittedName>
</protein>
<dbReference type="InterPro" id="IPR019223">
    <property type="entry name" value="DUF2147"/>
</dbReference>
<reference evidence="3 4" key="1">
    <citation type="submission" date="2023-09" db="EMBL/GenBank/DDBJ databases">
        <authorList>
            <person name="Rey-Velasco X."/>
        </authorList>
    </citation>
    <scope>NUCLEOTIDE SEQUENCE [LARGE SCALE GENOMIC DNA]</scope>
    <source>
        <strain evidence="3 4">F394</strain>
    </source>
</reference>